<feature type="region of interest" description="Disordered" evidence="1">
    <location>
        <begin position="1"/>
        <end position="50"/>
    </location>
</feature>
<keyword evidence="3" id="KW-1185">Reference proteome</keyword>
<feature type="region of interest" description="Disordered" evidence="1">
    <location>
        <begin position="406"/>
        <end position="484"/>
    </location>
</feature>
<dbReference type="Gene3D" id="2.30.30.140">
    <property type="match status" value="2"/>
</dbReference>
<reference evidence="2" key="1">
    <citation type="submission" date="2023-04" db="EMBL/GenBank/DDBJ databases">
        <title>Phytophthora lilii NBRC 32176.</title>
        <authorList>
            <person name="Ichikawa N."/>
            <person name="Sato H."/>
            <person name="Tonouchi N."/>
        </authorList>
    </citation>
    <scope>NUCLEOTIDE SEQUENCE</scope>
    <source>
        <strain evidence="2">NBRC 32176</strain>
    </source>
</reference>
<feature type="compositionally biased region" description="Low complexity" evidence="1">
    <location>
        <begin position="109"/>
        <end position="122"/>
    </location>
</feature>
<feature type="compositionally biased region" description="Basic and acidic residues" evidence="1">
    <location>
        <begin position="418"/>
        <end position="434"/>
    </location>
</feature>
<feature type="compositionally biased region" description="Polar residues" evidence="1">
    <location>
        <begin position="169"/>
        <end position="179"/>
    </location>
</feature>
<feature type="compositionally biased region" description="Polar residues" evidence="1">
    <location>
        <begin position="407"/>
        <end position="417"/>
    </location>
</feature>
<organism evidence="2 3">
    <name type="scientific">Phytophthora lilii</name>
    <dbReference type="NCBI Taxonomy" id="2077276"/>
    <lineage>
        <taxon>Eukaryota</taxon>
        <taxon>Sar</taxon>
        <taxon>Stramenopiles</taxon>
        <taxon>Oomycota</taxon>
        <taxon>Peronosporomycetes</taxon>
        <taxon>Peronosporales</taxon>
        <taxon>Peronosporaceae</taxon>
        <taxon>Phytophthora</taxon>
    </lineage>
</organism>
<feature type="region of interest" description="Disordered" evidence="1">
    <location>
        <begin position="63"/>
        <end position="122"/>
    </location>
</feature>
<feature type="compositionally biased region" description="Polar residues" evidence="1">
    <location>
        <begin position="38"/>
        <end position="48"/>
    </location>
</feature>
<dbReference type="Proteomes" id="UP001165083">
    <property type="component" value="Unassembled WGS sequence"/>
</dbReference>
<name>A0A9W6TC06_9STRA</name>
<feature type="compositionally biased region" description="Basic and acidic residues" evidence="1">
    <location>
        <begin position="193"/>
        <end position="203"/>
    </location>
</feature>
<evidence type="ECO:0000313" key="2">
    <source>
        <dbReference type="EMBL" id="GMF10136.1"/>
    </source>
</evidence>
<accession>A0A9W6TC06</accession>
<feature type="compositionally biased region" description="Low complexity" evidence="1">
    <location>
        <begin position="1061"/>
        <end position="1074"/>
    </location>
</feature>
<gene>
    <name evidence="2" type="ORF">Plil01_000098100</name>
</gene>
<feature type="region of interest" description="Disordered" evidence="1">
    <location>
        <begin position="139"/>
        <end position="203"/>
    </location>
</feature>
<feature type="compositionally biased region" description="Acidic residues" evidence="1">
    <location>
        <begin position="560"/>
        <end position="578"/>
    </location>
</feature>
<feature type="region of interest" description="Disordered" evidence="1">
    <location>
        <begin position="1211"/>
        <end position="1265"/>
    </location>
</feature>
<comment type="caution">
    <text evidence="2">The sequence shown here is derived from an EMBL/GenBank/DDBJ whole genome shotgun (WGS) entry which is preliminary data.</text>
</comment>
<evidence type="ECO:0000256" key="1">
    <source>
        <dbReference type="SAM" id="MobiDB-lite"/>
    </source>
</evidence>
<dbReference type="OrthoDB" id="69638at2759"/>
<evidence type="ECO:0000313" key="3">
    <source>
        <dbReference type="Proteomes" id="UP001165083"/>
    </source>
</evidence>
<feature type="compositionally biased region" description="Polar residues" evidence="1">
    <location>
        <begin position="73"/>
        <end position="86"/>
    </location>
</feature>
<dbReference type="EMBL" id="BSXW01000031">
    <property type="protein sequence ID" value="GMF10136.1"/>
    <property type="molecule type" value="Genomic_DNA"/>
</dbReference>
<feature type="region of interest" description="Disordered" evidence="1">
    <location>
        <begin position="1057"/>
        <end position="1078"/>
    </location>
</feature>
<feature type="compositionally biased region" description="Low complexity" evidence="1">
    <location>
        <begin position="146"/>
        <end position="157"/>
    </location>
</feature>
<protein>
    <submittedName>
        <fullName evidence="2">Unnamed protein product</fullName>
    </submittedName>
</protein>
<proteinExistence type="predicted"/>
<feature type="region of interest" description="Disordered" evidence="1">
    <location>
        <begin position="560"/>
        <end position="580"/>
    </location>
</feature>
<sequence length="1304" mass="142775">MRGAGAADSRVPRPLSSRHPSGRFLGHEEAESLKAPTMATNRPSSALKSTGHRVIYDELVQADPNGIREASPKATTPLASRQSPSRLSGHIQVHELGISSNREEVPVTSARLNSSSSLSQPFSARLQPHDIEVPVNKQEASPTLVSSGSSGQSSAAKQSRRLQVHDDTMSTSTQEISTIPSRRSRPSSPAQELDSHLQERDADTSITNTEFALKLGTPLLPLRQLSERLKLHDNGAATNKLESLPKVSVPSSPIRQLSDRLQIHDDGAITSKRDSLVALPKTPVPTAPGAVSPIDTWDDDACDCKTKLEQHDEDHQPLSNHEFTSDILKLTSSATPCDGSHEATSRFVPLHSQWTYGQAVFGRHKKTPYFYSGNIATYLGAGMFMLVFDDGTLDYRVRREDIMLREYNTSSSPSSDQQLRERQHDHQGHEESENVKITSESLRLDSFSGLDAGGSMEQPQSSADAKPRRKSTVKLDPLKSSDVSDLSAPEQHLFPSHHVMVDFSVVPPKEMILSFDDTGNVDVAGCTQCGEAPSSGNGTWRGLLEDETVTMKRLECGVGYEDDSTQVSDSDESSEEDMSMTPWQQMTQTFGMGKAARGQRGNGRRSSISSISQVDRLSMTQKSMKQIIPSPKSLKQIITEYFMRGNKKVQPSKLSDELALAEHIRLMEAKRNTMKSVRCNATSLGSPTPSAIAHRVDTNSFRVVYERAPDGVRAYGTVTKKVDGRGYAVVTEDEQSISVQVVPENKVDFLPSVCELEQQLSDLERSQRVLYAGQKVHVSLYPGSRFSGRGLITLEREYQSRFHILLANRIRLVNVPADKISLLREKKKAAVTITEDQFLICNNKTKVYIGDQIYVKCSARNGDLDSTCEEEKLGLLNGIYSNRTAAVDFADGSTGYEVPPHLIYKRKRACVPADQDVRSLKNAVLMQATAAANGGTKDIFPVIEEGYQVKADHPRKAAVESCIVIKTHASSACDLRFSDGTIAFEVFPSQMIFDSVEHQRTHLKGTAAVTTSEHLNQARPPLVYAVGDYVLAWSSRFGRYCSAKIIAKTSQDLATTSHEVSSSPSACSSPSASSMTSPEVLASPTVHSIATMASPTLNTQYTLVFDYGEQKAQMPPDKITQLDDLTALSHSQRLTNYSIDTMGFELSPVNFTVGEAVMARVHGSVRYFNGIVEAVNEKERVCAVCFDSSERDTAVPFSAMFSVDLRSRFTGRSSSTKQAGSGGSSSSGTTSKARFLSRHLATEDLPASEVTTRPRRHSSSSVGNMMKSMVDTIFRGSKSKPSLGPRRASHMITEIGARVRLPER</sequence>